<keyword evidence="6" id="KW-0812">Transmembrane</keyword>
<evidence type="ECO:0000313" key="7">
    <source>
        <dbReference type="Ensembl" id="ENSMAMP00000043261.1"/>
    </source>
</evidence>
<dbReference type="RefSeq" id="XP_026158032.1">
    <property type="nucleotide sequence ID" value="XM_026302247.2"/>
</dbReference>
<evidence type="ECO:0000256" key="2">
    <source>
        <dbReference type="ARBA" id="ARBA00022729"/>
    </source>
</evidence>
<dbReference type="Ensembl" id="ENSMAMT00000043405.1">
    <property type="protein sequence ID" value="ENSMAMP00000043261.1"/>
    <property type="gene ID" value="ENSMAMG00000028539.1"/>
</dbReference>
<dbReference type="AlphaFoldDB" id="A0A7N8WYX7"/>
<dbReference type="PANTHER" id="PTHR12080">
    <property type="entry name" value="SIGNALING LYMPHOCYTIC ACTIVATION MOLECULE"/>
    <property type="match status" value="1"/>
</dbReference>
<keyword evidence="8" id="KW-1185">Reference proteome</keyword>
<name>A0A7N8WYX7_9TELE</name>
<dbReference type="InterPro" id="IPR015631">
    <property type="entry name" value="CD2/SLAM_rcpt"/>
</dbReference>
<evidence type="ECO:0000256" key="3">
    <source>
        <dbReference type="ARBA" id="ARBA00023136"/>
    </source>
</evidence>
<dbReference type="InterPro" id="IPR036179">
    <property type="entry name" value="Ig-like_dom_sf"/>
</dbReference>
<proteinExistence type="predicted"/>
<accession>A0A7N8WYX7</accession>
<reference evidence="7" key="2">
    <citation type="submission" date="2025-09" db="UniProtKB">
        <authorList>
            <consortium name="Ensembl"/>
        </authorList>
    </citation>
    <scope>IDENTIFICATION</scope>
</reference>
<dbReference type="InterPro" id="IPR013783">
    <property type="entry name" value="Ig-like_fold"/>
</dbReference>
<dbReference type="Gene3D" id="2.60.40.10">
    <property type="entry name" value="Immunoglobulins"/>
    <property type="match status" value="2"/>
</dbReference>
<sequence length="275" mass="30411">MYILLSVFLCVVSAQKEILLYKKVGDDVVLSPVSLTDPISILWKEGPHIAAQWEKPEPQITYFRQFKERSVLNISSGELTIRALVANDSNLYTAVINGQTNTIIKLSVISPVPVPAVDLLCDTEKLVCTFICDGGPIADMEPVTYEWMLDGKVKATSNQLNVTKETYSSKLICEIKNPISKESSQPIPNPFIPNPPGSDDPKITAGVVVFICLLSAVLLLVFTHRCKSGMWFFQKASMPWEAEFWKNTQRSQGTGSNGTAAHKGEEQTDEETPMT</sequence>
<dbReference type="SUPFAM" id="SSF48726">
    <property type="entry name" value="Immunoglobulin"/>
    <property type="match status" value="1"/>
</dbReference>
<dbReference type="PANTHER" id="PTHR12080:SF125">
    <property type="entry name" value="CD48 ANTIGEN-LIKE"/>
    <property type="match status" value="1"/>
</dbReference>
<protein>
    <submittedName>
        <fullName evidence="7">Uncharacterized LOC113127560</fullName>
    </submittedName>
</protein>
<feature type="transmembrane region" description="Helical" evidence="6">
    <location>
        <begin position="203"/>
        <end position="222"/>
    </location>
</feature>
<evidence type="ECO:0000256" key="4">
    <source>
        <dbReference type="ARBA" id="ARBA00023180"/>
    </source>
</evidence>
<reference evidence="7" key="1">
    <citation type="submission" date="2025-08" db="UniProtKB">
        <authorList>
            <consortium name="Ensembl"/>
        </authorList>
    </citation>
    <scope>IDENTIFICATION</scope>
</reference>
<organism evidence="7 8">
    <name type="scientific">Mastacembelus armatus</name>
    <name type="common">zig-zag eel</name>
    <dbReference type="NCBI Taxonomy" id="205130"/>
    <lineage>
        <taxon>Eukaryota</taxon>
        <taxon>Metazoa</taxon>
        <taxon>Chordata</taxon>
        <taxon>Craniata</taxon>
        <taxon>Vertebrata</taxon>
        <taxon>Euteleostomi</taxon>
        <taxon>Actinopterygii</taxon>
        <taxon>Neopterygii</taxon>
        <taxon>Teleostei</taxon>
        <taxon>Neoteleostei</taxon>
        <taxon>Acanthomorphata</taxon>
        <taxon>Anabantaria</taxon>
        <taxon>Synbranchiformes</taxon>
        <taxon>Mastacembelidae</taxon>
        <taxon>Mastacembelus</taxon>
    </lineage>
</organism>
<keyword evidence="4" id="KW-0325">Glycoprotein</keyword>
<evidence type="ECO:0000256" key="5">
    <source>
        <dbReference type="SAM" id="MobiDB-lite"/>
    </source>
</evidence>
<dbReference type="GeneID" id="113127560"/>
<feature type="region of interest" description="Disordered" evidence="5">
    <location>
        <begin position="249"/>
        <end position="275"/>
    </location>
</feature>
<dbReference type="OrthoDB" id="9427418at2759"/>
<dbReference type="Proteomes" id="UP000261640">
    <property type="component" value="Unplaced"/>
</dbReference>
<feature type="compositionally biased region" description="Polar residues" evidence="5">
    <location>
        <begin position="249"/>
        <end position="259"/>
    </location>
</feature>
<evidence type="ECO:0000313" key="8">
    <source>
        <dbReference type="Proteomes" id="UP000261640"/>
    </source>
</evidence>
<dbReference type="InParanoid" id="A0A7N8WYX7"/>
<dbReference type="GO" id="GO:0016020">
    <property type="term" value="C:membrane"/>
    <property type="evidence" value="ECO:0007669"/>
    <property type="project" value="UniProtKB-SubCell"/>
</dbReference>
<keyword evidence="2" id="KW-0732">Signal</keyword>
<keyword evidence="6" id="KW-1133">Transmembrane helix</keyword>
<dbReference type="RefSeq" id="XP_026158031.1">
    <property type="nucleotide sequence ID" value="XM_026302246.2"/>
</dbReference>
<evidence type="ECO:0000256" key="6">
    <source>
        <dbReference type="SAM" id="Phobius"/>
    </source>
</evidence>
<comment type="subcellular location">
    <subcellularLocation>
        <location evidence="1">Membrane</location>
    </subcellularLocation>
</comment>
<dbReference type="GeneTree" id="ENSGT00610000086518"/>
<evidence type="ECO:0000256" key="1">
    <source>
        <dbReference type="ARBA" id="ARBA00004370"/>
    </source>
</evidence>
<keyword evidence="3 6" id="KW-0472">Membrane</keyword>